<evidence type="ECO:0000256" key="3">
    <source>
        <dbReference type="ARBA" id="ARBA00023136"/>
    </source>
</evidence>
<dbReference type="Gene3D" id="1.10.287.950">
    <property type="entry name" value="Methyl-accepting chemotaxis protein"/>
    <property type="match status" value="1"/>
</dbReference>
<sequence>MKKGSSIVQMITRPFHRLRNKQPSKEPRVKRPFLRKFKLKGWPQFPLFKKKRPAKRRSKKSITTKTLYTFILFLLVSVSAVGFASYFISNNIITSKVEDASVQTITQAGDKLDFVYSRYTGMVQELLIDKEYQDLLNKLKSYEPDSKELDYIMTQSAIEDKLVNLAIVDDHLGMHLINVDRSLIFSSEDAVQEDFIFGSEWYKKAVESKETMFWLGGMESGVSGKSTTPTISFAQTLTVDGEHYIVAFDLSYKLFKETLKDVKFGENGLVKVVDKHNNVVFSFNEKELNKKNSYPIDVKTDKHVVSNDGQLIFQYKSDETDWYLVGAVSAKELTKDTNTIFYMTLIVIILSFIISLFIGRIIVNMIGVPMTKISELMSIAKDGDLQVRSDLTNRKDEIGELATSFNDMMGNISEMMDKTRASSAKVLHAATELQDISRLQSDSAREVAIASEEIATGATTLTQEAESGNSLVNKISSEVENVYENNSEMEDYAKEVISGSTAGIEKMGELVNKTKHGEQLTQALIQKTDTLKGSTKQISDVMTILTNIAQQTNLLSLNAAIEAARAGEAGKGFAVVADEIRKLSEQSKESIDLVGNITSDIIHEVNETLSVLDEANPIFKEQVVTAQETDDLLKNVGSKMNEFTAKIELVTSSINQLRDSQDILNTTIQQVSATAEESTAISEEVSASTEEQMKVSESLVQTSEQLKELAEDLQQSLENFKI</sequence>
<evidence type="ECO:0000256" key="7">
    <source>
        <dbReference type="SAM" id="Phobius"/>
    </source>
</evidence>
<dbReference type="InterPro" id="IPR003660">
    <property type="entry name" value="HAMP_dom"/>
</dbReference>
<dbReference type="AlphaFoldDB" id="A0A516KKM4"/>
<keyword evidence="11" id="KW-1185">Reference proteome</keyword>
<protein>
    <submittedName>
        <fullName evidence="10">Methyl-accepting chemotaxis protein</fullName>
    </submittedName>
</protein>
<keyword evidence="3 7" id="KW-0472">Membrane</keyword>
<dbReference type="OrthoDB" id="9760371at2"/>
<accession>A0A516KKM4</accession>
<comment type="subcellular location">
    <subcellularLocation>
        <location evidence="1">Cell membrane</location>
    </subcellularLocation>
</comment>
<keyword evidence="7" id="KW-0812">Transmembrane</keyword>
<dbReference type="GO" id="GO:0004888">
    <property type="term" value="F:transmembrane signaling receptor activity"/>
    <property type="evidence" value="ECO:0007669"/>
    <property type="project" value="InterPro"/>
</dbReference>
<gene>
    <name evidence="10" type="ORF">FN924_18230</name>
</gene>
<dbReference type="KEGG" id="aqt:FN924_18230"/>
<evidence type="ECO:0000256" key="6">
    <source>
        <dbReference type="PROSITE-ProRule" id="PRU00284"/>
    </source>
</evidence>
<dbReference type="PRINTS" id="PR00260">
    <property type="entry name" value="CHEMTRNSDUCR"/>
</dbReference>
<dbReference type="InterPro" id="IPR004089">
    <property type="entry name" value="MCPsignal_dom"/>
</dbReference>
<dbReference type="GO" id="GO:0007165">
    <property type="term" value="P:signal transduction"/>
    <property type="evidence" value="ECO:0007669"/>
    <property type="project" value="UniProtKB-KW"/>
</dbReference>
<dbReference type="CDD" id="cd06225">
    <property type="entry name" value="HAMP"/>
    <property type="match status" value="1"/>
</dbReference>
<dbReference type="Gene3D" id="1.10.8.500">
    <property type="entry name" value="HAMP domain in histidine kinase"/>
    <property type="match status" value="1"/>
</dbReference>
<dbReference type="GO" id="GO:0005886">
    <property type="term" value="C:plasma membrane"/>
    <property type="evidence" value="ECO:0007669"/>
    <property type="project" value="UniProtKB-SubCell"/>
</dbReference>
<dbReference type="SMART" id="SM00283">
    <property type="entry name" value="MA"/>
    <property type="match status" value="1"/>
</dbReference>
<dbReference type="PANTHER" id="PTHR32089">
    <property type="entry name" value="METHYL-ACCEPTING CHEMOTAXIS PROTEIN MCPB"/>
    <property type="match status" value="1"/>
</dbReference>
<evidence type="ECO:0000259" key="9">
    <source>
        <dbReference type="PROSITE" id="PS50885"/>
    </source>
</evidence>
<organism evidence="10 11">
    <name type="scientific">Radiobacillus deserti</name>
    <dbReference type="NCBI Taxonomy" id="2594883"/>
    <lineage>
        <taxon>Bacteria</taxon>
        <taxon>Bacillati</taxon>
        <taxon>Bacillota</taxon>
        <taxon>Bacilli</taxon>
        <taxon>Bacillales</taxon>
        <taxon>Bacillaceae</taxon>
        <taxon>Radiobacillus</taxon>
    </lineage>
</organism>
<feature type="domain" description="HAMP" evidence="9">
    <location>
        <begin position="364"/>
        <end position="417"/>
    </location>
</feature>
<evidence type="ECO:0000313" key="10">
    <source>
        <dbReference type="EMBL" id="QDP41936.1"/>
    </source>
</evidence>
<evidence type="ECO:0000259" key="8">
    <source>
        <dbReference type="PROSITE" id="PS50111"/>
    </source>
</evidence>
<reference evidence="10 11" key="1">
    <citation type="submission" date="2019-07" db="EMBL/GenBank/DDBJ databases">
        <authorList>
            <person name="Li J."/>
        </authorList>
    </citation>
    <scope>NUCLEOTIDE SEQUENCE [LARGE SCALE GENOMIC DNA]</scope>
    <source>
        <strain evidence="10 11">TKL69</strain>
    </source>
</reference>
<feature type="transmembrane region" description="Helical" evidence="7">
    <location>
        <begin position="340"/>
        <end position="363"/>
    </location>
</feature>
<dbReference type="RefSeq" id="WP_143896966.1">
    <property type="nucleotide sequence ID" value="NZ_CP041666.1"/>
</dbReference>
<dbReference type="Pfam" id="PF00015">
    <property type="entry name" value="MCPsignal"/>
    <property type="match status" value="1"/>
</dbReference>
<comment type="similarity">
    <text evidence="5">Belongs to the methyl-accepting chemotaxis (MCP) protein family.</text>
</comment>
<dbReference type="Gene3D" id="3.30.450.20">
    <property type="entry name" value="PAS domain"/>
    <property type="match status" value="1"/>
</dbReference>
<feature type="domain" description="Methyl-accepting transducer" evidence="8">
    <location>
        <begin position="436"/>
        <end position="686"/>
    </location>
</feature>
<dbReference type="EMBL" id="CP041666">
    <property type="protein sequence ID" value="QDP41936.1"/>
    <property type="molecule type" value="Genomic_DNA"/>
</dbReference>
<dbReference type="Proteomes" id="UP000315215">
    <property type="component" value="Chromosome"/>
</dbReference>
<evidence type="ECO:0000256" key="4">
    <source>
        <dbReference type="ARBA" id="ARBA00023224"/>
    </source>
</evidence>
<keyword evidence="4 6" id="KW-0807">Transducer</keyword>
<evidence type="ECO:0000256" key="5">
    <source>
        <dbReference type="ARBA" id="ARBA00029447"/>
    </source>
</evidence>
<keyword evidence="7" id="KW-1133">Transmembrane helix</keyword>
<name>A0A516KKM4_9BACI</name>
<dbReference type="GO" id="GO:0006935">
    <property type="term" value="P:chemotaxis"/>
    <property type="evidence" value="ECO:0007669"/>
    <property type="project" value="InterPro"/>
</dbReference>
<dbReference type="Pfam" id="PF00672">
    <property type="entry name" value="HAMP"/>
    <property type="match status" value="1"/>
</dbReference>
<evidence type="ECO:0000256" key="2">
    <source>
        <dbReference type="ARBA" id="ARBA00022475"/>
    </source>
</evidence>
<dbReference type="SMART" id="SM00304">
    <property type="entry name" value="HAMP"/>
    <property type="match status" value="1"/>
</dbReference>
<dbReference type="InterPro" id="IPR004090">
    <property type="entry name" value="Chemotax_Me-accpt_rcpt"/>
</dbReference>
<keyword evidence="2" id="KW-1003">Cell membrane</keyword>
<dbReference type="PROSITE" id="PS50885">
    <property type="entry name" value="HAMP"/>
    <property type="match status" value="1"/>
</dbReference>
<evidence type="ECO:0000256" key="1">
    <source>
        <dbReference type="ARBA" id="ARBA00004236"/>
    </source>
</evidence>
<dbReference type="PROSITE" id="PS50111">
    <property type="entry name" value="CHEMOTAXIS_TRANSDUC_2"/>
    <property type="match status" value="1"/>
</dbReference>
<evidence type="ECO:0000313" key="11">
    <source>
        <dbReference type="Proteomes" id="UP000315215"/>
    </source>
</evidence>
<dbReference type="PANTHER" id="PTHR32089:SF112">
    <property type="entry name" value="LYSOZYME-LIKE PROTEIN-RELATED"/>
    <property type="match status" value="1"/>
</dbReference>
<dbReference type="SUPFAM" id="SSF58104">
    <property type="entry name" value="Methyl-accepting chemotaxis protein (MCP) signaling domain"/>
    <property type="match status" value="1"/>
</dbReference>
<proteinExistence type="inferred from homology"/>